<dbReference type="EMBL" id="CAEZUH010000075">
    <property type="protein sequence ID" value="CAB4597132.1"/>
    <property type="molecule type" value="Genomic_DNA"/>
</dbReference>
<reference evidence="3" key="1">
    <citation type="submission" date="2020-05" db="EMBL/GenBank/DDBJ databases">
        <authorList>
            <person name="Chiriac C."/>
            <person name="Salcher M."/>
            <person name="Ghai R."/>
            <person name="Kavagutti S V."/>
        </authorList>
    </citation>
    <scope>NUCLEOTIDE SEQUENCE</scope>
</reference>
<organism evidence="3">
    <name type="scientific">freshwater metagenome</name>
    <dbReference type="NCBI Taxonomy" id="449393"/>
    <lineage>
        <taxon>unclassified sequences</taxon>
        <taxon>metagenomes</taxon>
        <taxon>ecological metagenomes</taxon>
    </lineage>
</organism>
<sequence length="223" mass="24559">MRNILQGFKDLVYPKFCIICAKKDYSICEICLKPWSGKPKISSIGDNYLYYVSEYNLNTSRVILLAKENGNTTAIDVISSALVESIKLLVNYQRVEVPLNIVTIPSASSAIRKRGRDHISELCENVIKKLRNISIAATSTPLLRVSKRVKDQSRLNRNQRLDNLENAYSLQGLVPSGGEFILLDDLVATGSSILEGLRALSDAKITAIGAVTACATGRNSLIR</sequence>
<dbReference type="EMBL" id="CAEZTE010000010">
    <property type="protein sequence ID" value="CAB4557664.1"/>
    <property type="molecule type" value="Genomic_DNA"/>
</dbReference>
<dbReference type="EMBL" id="CAEZYN010000030">
    <property type="protein sequence ID" value="CAB4721616.1"/>
    <property type="molecule type" value="Genomic_DNA"/>
</dbReference>
<dbReference type="PANTHER" id="PTHR47505:SF1">
    <property type="entry name" value="DNA UTILIZATION PROTEIN YHGH"/>
    <property type="match status" value="1"/>
</dbReference>
<name>A0A6J6G6W6_9ZZZZ</name>
<evidence type="ECO:0000313" key="3">
    <source>
        <dbReference type="EMBL" id="CAB4597132.1"/>
    </source>
</evidence>
<evidence type="ECO:0000256" key="1">
    <source>
        <dbReference type="ARBA" id="ARBA00008007"/>
    </source>
</evidence>
<dbReference type="EMBL" id="CAFBNV010000022">
    <property type="protein sequence ID" value="CAB4962855.1"/>
    <property type="molecule type" value="Genomic_DNA"/>
</dbReference>
<comment type="similarity">
    <text evidence="1">Belongs to the ComF/GntX family.</text>
</comment>
<evidence type="ECO:0000313" key="4">
    <source>
        <dbReference type="EMBL" id="CAB4721616.1"/>
    </source>
</evidence>
<accession>A0A6J6G6W6</accession>
<evidence type="ECO:0000313" key="2">
    <source>
        <dbReference type="EMBL" id="CAB4557664.1"/>
    </source>
</evidence>
<dbReference type="EMBL" id="CAFBPR010000066">
    <property type="protein sequence ID" value="CAB5021486.1"/>
    <property type="molecule type" value="Genomic_DNA"/>
</dbReference>
<dbReference type="Gene3D" id="3.40.50.2020">
    <property type="match status" value="1"/>
</dbReference>
<evidence type="ECO:0000313" key="5">
    <source>
        <dbReference type="EMBL" id="CAB4962855.1"/>
    </source>
</evidence>
<dbReference type="AlphaFoldDB" id="A0A6J6G6W6"/>
<dbReference type="PANTHER" id="PTHR47505">
    <property type="entry name" value="DNA UTILIZATION PROTEIN YHGH"/>
    <property type="match status" value="1"/>
</dbReference>
<dbReference type="InterPro" id="IPR000836">
    <property type="entry name" value="PRTase_dom"/>
</dbReference>
<evidence type="ECO:0000313" key="6">
    <source>
        <dbReference type="EMBL" id="CAB5021486.1"/>
    </source>
</evidence>
<dbReference type="InterPro" id="IPR029057">
    <property type="entry name" value="PRTase-like"/>
</dbReference>
<dbReference type="InterPro" id="IPR051910">
    <property type="entry name" value="ComF/GntX_DNA_util-trans"/>
</dbReference>
<proteinExistence type="inferred from homology"/>
<gene>
    <name evidence="2" type="ORF">UFOPK1599_00320</name>
    <name evidence="3" type="ORF">UFOPK1798_00777</name>
    <name evidence="4" type="ORF">UFOPK2715_00475</name>
    <name evidence="5" type="ORF">UFOPK3883_00414</name>
    <name evidence="6" type="ORF">UFOPK4125_00477</name>
</gene>
<dbReference type="CDD" id="cd06223">
    <property type="entry name" value="PRTases_typeI"/>
    <property type="match status" value="1"/>
</dbReference>
<dbReference type="SUPFAM" id="SSF53271">
    <property type="entry name" value="PRTase-like"/>
    <property type="match status" value="1"/>
</dbReference>
<protein>
    <submittedName>
        <fullName evidence="3">Unannotated protein</fullName>
    </submittedName>
</protein>